<dbReference type="Proteomes" id="UP000324233">
    <property type="component" value="Chromosome"/>
</dbReference>
<name>A0A5B9WG50_9BACT</name>
<dbReference type="Pfam" id="PF07813">
    <property type="entry name" value="LTXXQ"/>
    <property type="match status" value="1"/>
</dbReference>
<evidence type="ECO:0008006" key="3">
    <source>
        <dbReference type="Google" id="ProtNLM"/>
    </source>
</evidence>
<proteinExistence type="predicted"/>
<dbReference type="OrthoDB" id="5521318at2"/>
<protein>
    <recommendedName>
        <fullName evidence="3">Periplasmic heavy metal sensor</fullName>
    </recommendedName>
</protein>
<dbReference type="KEGG" id="agv:OJF2_74300"/>
<gene>
    <name evidence="1" type="ORF">OJF2_74300</name>
</gene>
<dbReference type="RefSeq" id="WP_148598219.1">
    <property type="nucleotide sequence ID" value="NZ_CP042997.1"/>
</dbReference>
<dbReference type="EMBL" id="CP042997">
    <property type="protein sequence ID" value="QEH38820.1"/>
    <property type="molecule type" value="Genomic_DNA"/>
</dbReference>
<dbReference type="Gene3D" id="1.20.120.1490">
    <property type="match status" value="1"/>
</dbReference>
<accession>A0A5B9WG50</accession>
<reference evidence="1 2" key="1">
    <citation type="submission" date="2019-08" db="EMBL/GenBank/DDBJ databases">
        <title>Deep-cultivation of Planctomycetes and their phenomic and genomic characterization uncovers novel biology.</title>
        <authorList>
            <person name="Wiegand S."/>
            <person name="Jogler M."/>
            <person name="Boedeker C."/>
            <person name="Pinto D."/>
            <person name="Vollmers J."/>
            <person name="Rivas-Marin E."/>
            <person name="Kohn T."/>
            <person name="Peeters S.H."/>
            <person name="Heuer A."/>
            <person name="Rast P."/>
            <person name="Oberbeckmann S."/>
            <person name="Bunk B."/>
            <person name="Jeske O."/>
            <person name="Meyerdierks A."/>
            <person name="Storesund J.E."/>
            <person name="Kallscheuer N."/>
            <person name="Luecker S."/>
            <person name="Lage O.M."/>
            <person name="Pohl T."/>
            <person name="Merkel B.J."/>
            <person name="Hornburger P."/>
            <person name="Mueller R.-W."/>
            <person name="Bruemmer F."/>
            <person name="Labrenz M."/>
            <person name="Spormann A.M."/>
            <person name="Op den Camp H."/>
            <person name="Overmann J."/>
            <person name="Amann R."/>
            <person name="Jetten M.S.M."/>
            <person name="Mascher T."/>
            <person name="Medema M.H."/>
            <person name="Devos D.P."/>
            <person name="Kaster A.-K."/>
            <person name="Ovreas L."/>
            <person name="Rohde M."/>
            <person name="Galperin M.Y."/>
            <person name="Jogler C."/>
        </authorList>
    </citation>
    <scope>NUCLEOTIDE SEQUENCE [LARGE SCALE GENOMIC DNA]</scope>
    <source>
        <strain evidence="1 2">OJF2</strain>
    </source>
</reference>
<keyword evidence="2" id="KW-1185">Reference proteome</keyword>
<sequence length="129" mass="14379">MGRHGHHPEREQFEGRGGFGVRRPLRFLANELGLDEKQVAAFARLLDDLKIERAQAEVDDRRAMADYADSLAGAEFDAARATGAGDRRVRSATQLRDALVRYLGQIHALLSPEQRERLAYLIRAGVLAV</sequence>
<dbReference type="GO" id="GO:0042597">
    <property type="term" value="C:periplasmic space"/>
    <property type="evidence" value="ECO:0007669"/>
    <property type="project" value="InterPro"/>
</dbReference>
<organism evidence="1 2">
    <name type="scientific">Aquisphaera giovannonii</name>
    <dbReference type="NCBI Taxonomy" id="406548"/>
    <lineage>
        <taxon>Bacteria</taxon>
        <taxon>Pseudomonadati</taxon>
        <taxon>Planctomycetota</taxon>
        <taxon>Planctomycetia</taxon>
        <taxon>Isosphaerales</taxon>
        <taxon>Isosphaeraceae</taxon>
        <taxon>Aquisphaera</taxon>
    </lineage>
</organism>
<evidence type="ECO:0000313" key="1">
    <source>
        <dbReference type="EMBL" id="QEH38820.1"/>
    </source>
</evidence>
<evidence type="ECO:0000313" key="2">
    <source>
        <dbReference type="Proteomes" id="UP000324233"/>
    </source>
</evidence>
<dbReference type="InterPro" id="IPR012899">
    <property type="entry name" value="LTXXQ"/>
</dbReference>
<dbReference type="AlphaFoldDB" id="A0A5B9WG50"/>